<dbReference type="RefSeq" id="WP_284151879.1">
    <property type="nucleotide sequence ID" value="NZ_AP025516.1"/>
</dbReference>
<dbReference type="Pfam" id="PF02080">
    <property type="entry name" value="TrkA_C"/>
    <property type="match status" value="1"/>
</dbReference>
<dbReference type="Pfam" id="PF00571">
    <property type="entry name" value="CBS"/>
    <property type="match status" value="2"/>
</dbReference>
<dbReference type="CDD" id="cd02205">
    <property type="entry name" value="CBS_pair_SF"/>
    <property type="match status" value="1"/>
</dbReference>
<reference evidence="14 15" key="1">
    <citation type="submission" date="2022-01" db="EMBL/GenBank/DDBJ databases">
        <title>Desulfofustis limnae sp. nov., a novel mesophilic sulfate-reducing bacterium isolated from marsh soil.</title>
        <authorList>
            <person name="Watanabe M."/>
            <person name="Takahashi A."/>
            <person name="Kojima H."/>
            <person name="Fukui M."/>
        </authorList>
    </citation>
    <scope>NUCLEOTIDE SEQUENCE [LARGE SCALE GENOMIC DNA]</scope>
    <source>
        <strain evidence="14 15">PPLL</strain>
    </source>
</reference>
<comment type="subcellular location">
    <subcellularLocation>
        <location evidence="1">Membrane</location>
        <topology evidence="1">Multi-pass membrane protein</topology>
    </subcellularLocation>
</comment>
<feature type="transmembrane region" description="Helical" evidence="11">
    <location>
        <begin position="162"/>
        <end position="186"/>
    </location>
</feature>
<feature type="transmembrane region" description="Helical" evidence="11">
    <location>
        <begin position="423"/>
        <end position="443"/>
    </location>
</feature>
<feature type="transmembrane region" description="Helical" evidence="11">
    <location>
        <begin position="67"/>
        <end position="87"/>
    </location>
</feature>
<dbReference type="InterPro" id="IPR050368">
    <property type="entry name" value="ClC-type_chloride_channel"/>
</dbReference>
<dbReference type="SUPFAM" id="SSF81340">
    <property type="entry name" value="Clc chloride channel"/>
    <property type="match status" value="1"/>
</dbReference>
<feature type="transmembrane region" description="Helical" evidence="11">
    <location>
        <begin position="21"/>
        <end position="47"/>
    </location>
</feature>
<dbReference type="Gene3D" id="3.10.580.10">
    <property type="entry name" value="CBS-domain"/>
    <property type="match status" value="1"/>
</dbReference>
<evidence type="ECO:0000256" key="11">
    <source>
        <dbReference type="SAM" id="Phobius"/>
    </source>
</evidence>
<evidence type="ECO:0000256" key="4">
    <source>
        <dbReference type="ARBA" id="ARBA00022989"/>
    </source>
</evidence>
<keyword evidence="7" id="KW-0869">Chloride channel</keyword>
<dbReference type="PANTHER" id="PTHR43427:SF6">
    <property type="entry name" value="CHLORIDE CHANNEL PROTEIN CLC-E"/>
    <property type="match status" value="1"/>
</dbReference>
<dbReference type="SMART" id="SM00116">
    <property type="entry name" value="CBS"/>
    <property type="match status" value="2"/>
</dbReference>
<evidence type="ECO:0000259" key="13">
    <source>
        <dbReference type="PROSITE" id="PS51371"/>
    </source>
</evidence>
<feature type="transmembrane region" description="Helical" evidence="11">
    <location>
        <begin position="272"/>
        <end position="291"/>
    </location>
</feature>
<evidence type="ECO:0000313" key="14">
    <source>
        <dbReference type="EMBL" id="BDD88525.1"/>
    </source>
</evidence>
<dbReference type="PROSITE" id="PS51371">
    <property type="entry name" value="CBS"/>
    <property type="match status" value="2"/>
</dbReference>
<evidence type="ECO:0000256" key="10">
    <source>
        <dbReference type="PROSITE-ProRule" id="PRU00703"/>
    </source>
</evidence>
<keyword evidence="3 11" id="KW-0812">Transmembrane</keyword>
<dbReference type="Gene3D" id="1.10.3080.10">
    <property type="entry name" value="Clc chloride channel"/>
    <property type="match status" value="1"/>
</dbReference>
<feature type="transmembrane region" description="Helical" evidence="11">
    <location>
        <begin position="391"/>
        <end position="417"/>
    </location>
</feature>
<evidence type="ECO:0000256" key="8">
    <source>
        <dbReference type="ARBA" id="ARBA00023214"/>
    </source>
</evidence>
<evidence type="ECO:0000256" key="2">
    <source>
        <dbReference type="ARBA" id="ARBA00022448"/>
    </source>
</evidence>
<gene>
    <name evidence="14" type="ORF">DPPLL_28900</name>
</gene>
<keyword evidence="9" id="KW-0407">Ion channel</keyword>
<feature type="domain" description="CBS" evidence="13">
    <location>
        <begin position="478"/>
        <end position="534"/>
    </location>
</feature>
<feature type="transmembrane region" description="Helical" evidence="11">
    <location>
        <begin position="360"/>
        <end position="379"/>
    </location>
</feature>
<keyword evidence="8" id="KW-0868">Chloride</keyword>
<dbReference type="PRINTS" id="PR00762">
    <property type="entry name" value="CLCHANNEL"/>
</dbReference>
<feature type="domain" description="RCK C-terminal" evidence="12">
    <location>
        <begin position="610"/>
        <end position="692"/>
    </location>
</feature>
<dbReference type="EMBL" id="AP025516">
    <property type="protein sequence ID" value="BDD88525.1"/>
    <property type="molecule type" value="Genomic_DNA"/>
</dbReference>
<feature type="domain" description="CBS" evidence="13">
    <location>
        <begin position="544"/>
        <end position="604"/>
    </location>
</feature>
<evidence type="ECO:0000259" key="12">
    <source>
        <dbReference type="PROSITE" id="PS51202"/>
    </source>
</evidence>
<dbReference type="InterPro" id="IPR001807">
    <property type="entry name" value="ClC"/>
</dbReference>
<evidence type="ECO:0000256" key="5">
    <source>
        <dbReference type="ARBA" id="ARBA00023065"/>
    </source>
</evidence>
<name>A0ABN6M894_9BACT</name>
<proteinExistence type="predicted"/>
<evidence type="ECO:0000256" key="3">
    <source>
        <dbReference type="ARBA" id="ARBA00022692"/>
    </source>
</evidence>
<evidence type="ECO:0000313" key="15">
    <source>
        <dbReference type="Proteomes" id="UP000830055"/>
    </source>
</evidence>
<evidence type="ECO:0000256" key="7">
    <source>
        <dbReference type="ARBA" id="ARBA00023173"/>
    </source>
</evidence>
<evidence type="ECO:0000256" key="1">
    <source>
        <dbReference type="ARBA" id="ARBA00004141"/>
    </source>
</evidence>
<evidence type="ECO:0000256" key="9">
    <source>
        <dbReference type="ARBA" id="ARBA00023303"/>
    </source>
</evidence>
<dbReference type="SUPFAM" id="SSF116726">
    <property type="entry name" value="TrkA C-terminal domain-like"/>
    <property type="match status" value="1"/>
</dbReference>
<protein>
    <submittedName>
        <fullName evidence="14">Cl- channel voltage-gated family protein</fullName>
    </submittedName>
</protein>
<dbReference type="PROSITE" id="PS51202">
    <property type="entry name" value="RCK_C"/>
    <property type="match status" value="1"/>
</dbReference>
<dbReference type="Gene3D" id="3.30.70.1450">
    <property type="entry name" value="Regulator of K+ conductance, C-terminal domain"/>
    <property type="match status" value="1"/>
</dbReference>
<dbReference type="Proteomes" id="UP000830055">
    <property type="component" value="Chromosome"/>
</dbReference>
<accession>A0ABN6M894</accession>
<keyword evidence="15" id="KW-1185">Reference proteome</keyword>
<dbReference type="InterPro" id="IPR000644">
    <property type="entry name" value="CBS_dom"/>
</dbReference>
<feature type="transmembrane region" description="Helical" evidence="11">
    <location>
        <begin position="198"/>
        <end position="216"/>
    </location>
</feature>
<keyword evidence="6 11" id="KW-0472">Membrane</keyword>
<evidence type="ECO:0000256" key="6">
    <source>
        <dbReference type="ARBA" id="ARBA00023136"/>
    </source>
</evidence>
<dbReference type="Pfam" id="PF00654">
    <property type="entry name" value="Voltage_CLC"/>
    <property type="match status" value="1"/>
</dbReference>
<keyword evidence="4 11" id="KW-1133">Transmembrane helix</keyword>
<dbReference type="InterPro" id="IPR014743">
    <property type="entry name" value="Cl-channel_core"/>
</dbReference>
<dbReference type="PANTHER" id="PTHR43427">
    <property type="entry name" value="CHLORIDE CHANNEL PROTEIN CLC-E"/>
    <property type="match status" value="1"/>
</dbReference>
<keyword evidence="5" id="KW-0406">Ion transport</keyword>
<organism evidence="14 15">
    <name type="scientific">Desulfofustis limnaeus</name>
    <dbReference type="NCBI Taxonomy" id="2740163"/>
    <lineage>
        <taxon>Bacteria</taxon>
        <taxon>Pseudomonadati</taxon>
        <taxon>Thermodesulfobacteriota</taxon>
        <taxon>Desulfobulbia</taxon>
        <taxon>Desulfobulbales</taxon>
        <taxon>Desulfocapsaceae</taxon>
        <taxon>Desulfofustis</taxon>
    </lineage>
</organism>
<dbReference type="SUPFAM" id="SSF54631">
    <property type="entry name" value="CBS-domain pair"/>
    <property type="match status" value="1"/>
</dbReference>
<dbReference type="CDD" id="cd00400">
    <property type="entry name" value="Voltage_gated_ClC"/>
    <property type="match status" value="1"/>
</dbReference>
<dbReference type="InterPro" id="IPR046342">
    <property type="entry name" value="CBS_dom_sf"/>
</dbReference>
<dbReference type="InterPro" id="IPR006037">
    <property type="entry name" value="RCK_C"/>
</dbReference>
<dbReference type="InterPro" id="IPR036721">
    <property type="entry name" value="RCK_C_sf"/>
</dbReference>
<sequence length="700" mass="75081">MPRKPKTVFSRLIDRFSPPVGLLLLILSAVVGAGTGLAAVVFIKLIAVVHTFCFTTLPELFPAFGPWVFLLAPIGGALLIGPLIIYAKETKSSGVPEVMQALILHGGRIRARVAGTKIIGSALCIGSGGSAGREGPIVQIGASLGSAIGQLFRLSDDRIRNLLGCGTAAGIAAAFNTPIAGVVFSIEVLMGNLQVRSFGNVVIAAVAGSIVSRHFLGSRPAFAVPLHAFGSPLAIFFYLLLGLLSALVGIMFIKMLSRSESFFENLACPQLLKPAAGAVLLGLLGLLFTAVPTGNGGVFPQLFTVDVGEALAYPHFYSQGFVFIESVLHGGIPFWLLLLLLFLKPLATALTLGSGSPGGVFGPSLFIGAMLGGCLGIVFKNYFPEISGEPGAYVLVGMAAMFAATARAPLTGMLTVFELSNDYLMILPIMVAAITASYFASWLHPESIFTIKLAKRGIRFYEGRDMDIMQGVKVEEVMRTQVISVDKDQPLPELMALFQETNLVGFPVVTQGRKLWGIITLQDVHRAQSQGDGLVRDLKVADLAVEGPISVFPDEPIWVAIQKMSPRDLARLPVISRDGSMRLVGMISRSDILRAYDVGVVRKQRGQIMEQQTTLRSSTETGFVEFVLNEDDSCCNVSVKDLPLPQHVNLVSIRREGKTIIPRGNHQLLPGDVLTVFGRLEEINHLKDFLNSCPLPSPHE</sequence>
<keyword evidence="2" id="KW-0813">Transport</keyword>
<keyword evidence="10" id="KW-0129">CBS domain</keyword>
<feature type="transmembrane region" description="Helical" evidence="11">
    <location>
        <begin position="228"/>
        <end position="252"/>
    </location>
</feature>